<reference evidence="1 2" key="1">
    <citation type="journal article" date="2020" name="Front. Microbiol.">
        <title>Single-cell genomics of novel Actinobacteria with the Wood-Ljungdahl pathway discovered in a serpentinizing system.</title>
        <authorList>
            <person name="Merino N."/>
            <person name="Kawai M."/>
            <person name="Boyd E.S."/>
            <person name="Colman D.R."/>
            <person name="McGlynn S.E."/>
            <person name="Nealson K.H."/>
            <person name="Kurokawa K."/>
            <person name="Hongoh Y."/>
        </authorList>
    </citation>
    <scope>NUCLEOTIDE SEQUENCE [LARGE SCALE GENOMIC DNA]</scope>
    <source>
        <strain evidence="1 2">S33</strain>
    </source>
</reference>
<sequence length="47" mass="5382">MNLIYPFGLYIIITSDNITYVNLQLKKGVPKQAKRFLGLTIVMLILI</sequence>
<evidence type="ECO:0000313" key="1">
    <source>
        <dbReference type="EMBL" id="GFP27648.1"/>
    </source>
</evidence>
<evidence type="ECO:0000313" key="2">
    <source>
        <dbReference type="Proteomes" id="UP000591948"/>
    </source>
</evidence>
<keyword evidence="2" id="KW-1185">Reference proteome</keyword>
<name>A0A6V8P5E5_9ACTN</name>
<comment type="caution">
    <text evidence="1">The sequence shown here is derived from an EMBL/GenBank/DDBJ whole genome shotgun (WGS) entry which is preliminary data.</text>
</comment>
<proteinExistence type="predicted"/>
<dbReference type="AlphaFoldDB" id="A0A6V8P5E5"/>
<protein>
    <submittedName>
        <fullName evidence="1">Uncharacterized protein</fullName>
    </submittedName>
</protein>
<organism evidence="1 2">
    <name type="scientific">Candidatus Hakubella thermalkaliphila</name>
    <dbReference type="NCBI Taxonomy" id="2754717"/>
    <lineage>
        <taxon>Bacteria</taxon>
        <taxon>Bacillati</taxon>
        <taxon>Actinomycetota</taxon>
        <taxon>Actinomycetota incertae sedis</taxon>
        <taxon>Candidatus Hakubellales</taxon>
        <taxon>Candidatus Hakubellaceae</taxon>
        <taxon>Candidatus Hakubella</taxon>
    </lineage>
</organism>
<dbReference type="Proteomes" id="UP000591948">
    <property type="component" value="Unassembled WGS sequence"/>
</dbReference>
<dbReference type="EMBL" id="BLRY01000052">
    <property type="protein sequence ID" value="GFP27648.1"/>
    <property type="molecule type" value="Genomic_DNA"/>
</dbReference>
<gene>
    <name evidence="1" type="ORF">HKBW3S33_01059</name>
</gene>
<accession>A0A6V8P5E5</accession>